<name>A0A0G0AXD8_9BACT</name>
<organism evidence="1 2">
    <name type="scientific">Candidatus Woesebacteria bacterium GW2011_GWC2_31_9</name>
    <dbReference type="NCBI Taxonomy" id="1618586"/>
    <lineage>
        <taxon>Bacteria</taxon>
        <taxon>Candidatus Woeseibacteriota</taxon>
    </lineage>
</organism>
<comment type="caution">
    <text evidence="1">The sequence shown here is derived from an EMBL/GenBank/DDBJ whole genome shotgun (WGS) entry which is preliminary data.</text>
</comment>
<sequence>MINLAPYWWTNFNNLGVYWQNKNDLEKAEGYYLKSIENGNYYLAFENYALVLLKQKKYTKAKEFLNTNIKYFPQNTNMIQLLALSYYFTGDTDTAIKVVQYLIDNSPTENNKKLLDLIQKGGDLSNLFD</sequence>
<dbReference type="AlphaFoldDB" id="A0A0G0AXD8"/>
<accession>A0A0G0AXD8</accession>
<proteinExistence type="predicted"/>
<dbReference type="InterPro" id="IPR011990">
    <property type="entry name" value="TPR-like_helical_dom_sf"/>
</dbReference>
<dbReference type="Proteomes" id="UP000034803">
    <property type="component" value="Unassembled WGS sequence"/>
</dbReference>
<gene>
    <name evidence="1" type="ORF">UR21_C0013G0034</name>
</gene>
<dbReference type="Gene3D" id="1.25.40.10">
    <property type="entry name" value="Tetratricopeptide repeat domain"/>
    <property type="match status" value="1"/>
</dbReference>
<dbReference type="EMBL" id="LBOI01000013">
    <property type="protein sequence ID" value="KKP31240.1"/>
    <property type="molecule type" value="Genomic_DNA"/>
</dbReference>
<evidence type="ECO:0000313" key="2">
    <source>
        <dbReference type="Proteomes" id="UP000034803"/>
    </source>
</evidence>
<evidence type="ECO:0000313" key="1">
    <source>
        <dbReference type="EMBL" id="KKP31240.1"/>
    </source>
</evidence>
<dbReference type="Pfam" id="PF13174">
    <property type="entry name" value="TPR_6"/>
    <property type="match status" value="1"/>
</dbReference>
<protein>
    <submittedName>
        <fullName evidence="1">Uncharacterized protein</fullName>
    </submittedName>
</protein>
<dbReference type="SUPFAM" id="SSF48452">
    <property type="entry name" value="TPR-like"/>
    <property type="match status" value="1"/>
</dbReference>
<reference evidence="1 2" key="1">
    <citation type="journal article" date="2015" name="Nature">
        <title>rRNA introns, odd ribosomes, and small enigmatic genomes across a large radiation of phyla.</title>
        <authorList>
            <person name="Brown C.T."/>
            <person name="Hug L.A."/>
            <person name="Thomas B.C."/>
            <person name="Sharon I."/>
            <person name="Castelle C.J."/>
            <person name="Singh A."/>
            <person name="Wilkins M.J."/>
            <person name="Williams K.H."/>
            <person name="Banfield J.F."/>
        </authorList>
    </citation>
    <scope>NUCLEOTIDE SEQUENCE [LARGE SCALE GENOMIC DNA]</scope>
</reference>
<dbReference type="InterPro" id="IPR019734">
    <property type="entry name" value="TPR_rpt"/>
</dbReference>